<sequence length="129" mass="14394">MTEPSIGGQLPHSDVWLRTQHQLQDHHQICNAIDIEFVDDLIRCPVNMNARISPINSSTLSSYTTVLLFWTGSTSANSVLSVIDPCTNYKGYHSIIHITLVETCFGFILLEVGSDNSARGFQVFKSRKP</sequence>
<accession>A0A9D4EVL7</accession>
<comment type="caution">
    <text evidence="1">The sequence shown here is derived from an EMBL/GenBank/DDBJ whole genome shotgun (WGS) entry which is preliminary data.</text>
</comment>
<evidence type="ECO:0000313" key="1">
    <source>
        <dbReference type="EMBL" id="KAH3784742.1"/>
    </source>
</evidence>
<gene>
    <name evidence="1" type="ORF">DPMN_162709</name>
</gene>
<dbReference type="EMBL" id="JAIWYP010000008">
    <property type="protein sequence ID" value="KAH3784742.1"/>
    <property type="molecule type" value="Genomic_DNA"/>
</dbReference>
<reference evidence="1" key="1">
    <citation type="journal article" date="2019" name="bioRxiv">
        <title>The Genome of the Zebra Mussel, Dreissena polymorpha: A Resource for Invasive Species Research.</title>
        <authorList>
            <person name="McCartney M.A."/>
            <person name="Auch B."/>
            <person name="Kono T."/>
            <person name="Mallez S."/>
            <person name="Zhang Y."/>
            <person name="Obille A."/>
            <person name="Becker A."/>
            <person name="Abrahante J.E."/>
            <person name="Garbe J."/>
            <person name="Badalamenti J.P."/>
            <person name="Herman A."/>
            <person name="Mangelson H."/>
            <person name="Liachko I."/>
            <person name="Sullivan S."/>
            <person name="Sone E.D."/>
            <person name="Koren S."/>
            <person name="Silverstein K.A.T."/>
            <person name="Beckman K.B."/>
            <person name="Gohl D.M."/>
        </authorList>
    </citation>
    <scope>NUCLEOTIDE SEQUENCE</scope>
    <source>
        <strain evidence="1">Duluth1</strain>
        <tissue evidence="1">Whole animal</tissue>
    </source>
</reference>
<organism evidence="1 2">
    <name type="scientific">Dreissena polymorpha</name>
    <name type="common">Zebra mussel</name>
    <name type="synonym">Mytilus polymorpha</name>
    <dbReference type="NCBI Taxonomy" id="45954"/>
    <lineage>
        <taxon>Eukaryota</taxon>
        <taxon>Metazoa</taxon>
        <taxon>Spiralia</taxon>
        <taxon>Lophotrochozoa</taxon>
        <taxon>Mollusca</taxon>
        <taxon>Bivalvia</taxon>
        <taxon>Autobranchia</taxon>
        <taxon>Heteroconchia</taxon>
        <taxon>Euheterodonta</taxon>
        <taxon>Imparidentia</taxon>
        <taxon>Neoheterodontei</taxon>
        <taxon>Myida</taxon>
        <taxon>Dreissenoidea</taxon>
        <taxon>Dreissenidae</taxon>
        <taxon>Dreissena</taxon>
    </lineage>
</organism>
<proteinExistence type="predicted"/>
<protein>
    <submittedName>
        <fullName evidence="1">Uncharacterized protein</fullName>
    </submittedName>
</protein>
<name>A0A9D4EVL7_DREPO</name>
<evidence type="ECO:0000313" key="2">
    <source>
        <dbReference type="Proteomes" id="UP000828390"/>
    </source>
</evidence>
<keyword evidence="2" id="KW-1185">Reference proteome</keyword>
<dbReference type="Proteomes" id="UP000828390">
    <property type="component" value="Unassembled WGS sequence"/>
</dbReference>
<reference evidence="1" key="2">
    <citation type="submission" date="2020-11" db="EMBL/GenBank/DDBJ databases">
        <authorList>
            <person name="McCartney M.A."/>
            <person name="Auch B."/>
            <person name="Kono T."/>
            <person name="Mallez S."/>
            <person name="Becker A."/>
            <person name="Gohl D.M."/>
            <person name="Silverstein K.A.T."/>
            <person name="Koren S."/>
            <person name="Bechman K.B."/>
            <person name="Herman A."/>
            <person name="Abrahante J.E."/>
            <person name="Garbe J."/>
        </authorList>
    </citation>
    <scope>NUCLEOTIDE SEQUENCE</scope>
    <source>
        <strain evidence="1">Duluth1</strain>
        <tissue evidence="1">Whole animal</tissue>
    </source>
</reference>
<dbReference type="AlphaFoldDB" id="A0A9D4EVL7"/>